<dbReference type="Pfam" id="PF14438">
    <property type="entry name" value="SM-ATX"/>
    <property type="match status" value="1"/>
</dbReference>
<feature type="compositionally biased region" description="Polar residues" evidence="2">
    <location>
        <begin position="541"/>
        <end position="552"/>
    </location>
</feature>
<protein>
    <submittedName>
        <fullName evidence="4">Poly(A)-binding protein binding protein</fullName>
    </submittedName>
</protein>
<dbReference type="PANTHER" id="PTHR12854:SF7">
    <property type="entry name" value="ATAXIN-2 HOMOLOG"/>
    <property type="match status" value="1"/>
</dbReference>
<dbReference type="InterPro" id="IPR025852">
    <property type="entry name" value="SM_dom_ATX"/>
</dbReference>
<reference evidence="4" key="1">
    <citation type="submission" date="2023-04" db="EMBL/GenBank/DDBJ databases">
        <title>Black Yeasts Isolated from many extreme environments.</title>
        <authorList>
            <person name="Coleine C."/>
            <person name="Stajich J.E."/>
            <person name="Selbmann L."/>
        </authorList>
    </citation>
    <scope>NUCLEOTIDE SEQUENCE</scope>
    <source>
        <strain evidence="4">CCFEE 5312</strain>
    </source>
</reference>
<dbReference type="Proteomes" id="UP001271007">
    <property type="component" value="Unassembled WGS sequence"/>
</dbReference>
<feature type="region of interest" description="Disordered" evidence="2">
    <location>
        <begin position="302"/>
        <end position="415"/>
    </location>
</feature>
<dbReference type="Pfam" id="PF06741">
    <property type="entry name" value="LsmAD"/>
    <property type="match status" value="1"/>
</dbReference>
<feature type="region of interest" description="Disordered" evidence="2">
    <location>
        <begin position="730"/>
        <end position="838"/>
    </location>
</feature>
<feature type="compositionally biased region" description="Polar residues" evidence="2">
    <location>
        <begin position="49"/>
        <end position="101"/>
    </location>
</feature>
<sequence>MSAATMNGSDAVKATSSASSAASSKQQVKGGSSSEKALEGARKQAASPLDSQNKKQPTTQPRAWQGPNPITQRASASTPNGTHSTTPKPQTHSQQKSNIESNTERQAHDRALFLLASFTGHDATVTLQSGEQFTGVFSGANLDTPKQTYLLKMVRRTRGATHQQVNGNVEMASEYIGEGDEHAMAFDKEDIVELHVPDVAPLSAAPVQNGTISSTFRTDTEISARDASHPHQRELQRWDAGADSSIDMSLEASGASGWDQFAVNERMYGVSSTYDENIYTTQINRDDPRYRQREAEAARIAREIEGSTASNAHVAEERRTNATHGDGLDEEEKYSGVQRDTSALPRRAAGSYVPPSRRPLTNAPTVPGAPFDPAIISLAKPTSSAQAAQANAPAQTPEPSTMPRTPEAIPQTHGTQIAAASGQTRLGDSTNTTEEHVRNVTDSFKLFANNEKLRIKQAQEKHRSAARATVQAEKEIKLNDLKKFSENFTLKSRVPDDLVPILAKDRDKQVEIQEKAEKAAEKEASRRVEWEKQKAAGATSPALSSTASQPGNAASHPASTPLHAATTMSATQPQSSRARAIQNMRGAPFSGPMQSPARAPASQQNRSYGRQGFPPPPQPLPANLRIPPAPAAASVDAGPLSPTKALNAGAKAFEFRPAANAFTPTGVSPSPQRSPGKADAAAATPAATEVVDFFKNKKTVDGKSKRDFMQSSNPIKRMLEAEYPEDQTKAFASNGGIPQPYRTPPTWPCEDKNVNTSYTDSIPKPPQSQPHSQMHTPNQSTSQMPHAHQIPPHMHGPGGQPPTPSQRMPFIPPQHHSHPQSYGPGMPHLGPNGSVQNSPRFQQPQMAFNGQMQNMPMPQFAGQQMQGYQMSPNMQYRQMNMPPNGPMMMHPGQGQMPSQGYQRGGPNPAYNQQQMMPGMMPNGPNGANFMNGPMPGQHPQHPQQQGYSPMPPHAQPQMHQQGYAGSPRPGHMMQHTSSHQGFQPNQQHMGMMPGMNMGGGMGPGGPQQQPHFAQTPGGPHPHHLQYRQMSQGAYPQMTPRQGHAAPAMGPSPGQGMGGEEGKGG</sequence>
<evidence type="ECO:0000259" key="3">
    <source>
        <dbReference type="SMART" id="SM01272"/>
    </source>
</evidence>
<dbReference type="AlphaFoldDB" id="A0AAJ0DB91"/>
<dbReference type="GO" id="GO:0034063">
    <property type="term" value="P:stress granule assembly"/>
    <property type="evidence" value="ECO:0007669"/>
    <property type="project" value="TreeGrafter"/>
</dbReference>
<feature type="region of interest" description="Disordered" evidence="2">
    <location>
        <begin position="663"/>
        <end position="683"/>
    </location>
</feature>
<name>A0AAJ0DB91_9PEZI</name>
<accession>A0AAJ0DB91</accession>
<feature type="compositionally biased region" description="Basic and acidic residues" evidence="2">
    <location>
        <begin position="514"/>
        <end position="534"/>
    </location>
</feature>
<keyword evidence="5" id="KW-1185">Reference proteome</keyword>
<keyword evidence="1" id="KW-0175">Coiled coil</keyword>
<dbReference type="GO" id="GO:0010494">
    <property type="term" value="C:cytoplasmic stress granule"/>
    <property type="evidence" value="ECO:0007669"/>
    <property type="project" value="TreeGrafter"/>
</dbReference>
<dbReference type="EMBL" id="JAWDJX010000079">
    <property type="protein sequence ID" value="KAK3046813.1"/>
    <property type="molecule type" value="Genomic_DNA"/>
</dbReference>
<feature type="domain" description="LsmAD" evidence="3">
    <location>
        <begin position="268"/>
        <end position="340"/>
    </location>
</feature>
<feature type="compositionally biased region" description="Low complexity" evidence="2">
    <location>
        <begin position="9"/>
        <end position="34"/>
    </location>
</feature>
<proteinExistence type="predicted"/>
<feature type="region of interest" description="Disordered" evidence="2">
    <location>
        <begin position="1"/>
        <end position="104"/>
    </location>
</feature>
<comment type="caution">
    <text evidence="4">The sequence shown here is derived from an EMBL/GenBank/DDBJ whole genome shotgun (WGS) entry which is preliminary data.</text>
</comment>
<dbReference type="PANTHER" id="PTHR12854">
    <property type="entry name" value="ATAXIN 2-RELATED"/>
    <property type="match status" value="1"/>
</dbReference>
<evidence type="ECO:0000256" key="2">
    <source>
        <dbReference type="SAM" id="MobiDB-lite"/>
    </source>
</evidence>
<dbReference type="InterPro" id="IPR045117">
    <property type="entry name" value="ATXN2-like"/>
</dbReference>
<dbReference type="GO" id="GO:0003729">
    <property type="term" value="F:mRNA binding"/>
    <property type="evidence" value="ECO:0007669"/>
    <property type="project" value="TreeGrafter"/>
</dbReference>
<feature type="compositionally biased region" description="Low complexity" evidence="2">
    <location>
        <begin position="932"/>
        <end position="946"/>
    </location>
</feature>
<feature type="compositionally biased region" description="Gly residues" evidence="2">
    <location>
        <begin position="996"/>
        <end position="1005"/>
    </location>
</feature>
<feature type="region of interest" description="Disordered" evidence="2">
    <location>
        <begin position="932"/>
        <end position="1064"/>
    </location>
</feature>
<evidence type="ECO:0000313" key="4">
    <source>
        <dbReference type="EMBL" id="KAK3046813.1"/>
    </source>
</evidence>
<feature type="compositionally biased region" description="Polar residues" evidence="2">
    <location>
        <begin position="663"/>
        <end position="673"/>
    </location>
</feature>
<feature type="compositionally biased region" description="Polar residues" evidence="2">
    <location>
        <begin position="769"/>
        <end position="784"/>
    </location>
</feature>
<feature type="coiled-coil region" evidence="1">
    <location>
        <begin position="448"/>
        <end position="475"/>
    </location>
</feature>
<feature type="compositionally biased region" description="Low complexity" evidence="2">
    <location>
        <begin position="983"/>
        <end position="995"/>
    </location>
</feature>
<gene>
    <name evidence="4" type="primary">PBP1</name>
    <name evidence="4" type="ORF">LTR09_011744</name>
</gene>
<feature type="region of interest" description="Disordered" evidence="2">
    <location>
        <begin position="514"/>
        <end position="560"/>
    </location>
</feature>
<dbReference type="SMART" id="SM01272">
    <property type="entry name" value="LsmAD"/>
    <property type="match status" value="1"/>
</dbReference>
<feature type="region of interest" description="Disordered" evidence="2">
    <location>
        <begin position="586"/>
        <end position="638"/>
    </location>
</feature>
<evidence type="ECO:0000256" key="1">
    <source>
        <dbReference type="SAM" id="Coils"/>
    </source>
</evidence>
<feature type="compositionally biased region" description="Low complexity" evidence="2">
    <location>
        <begin position="381"/>
        <end position="397"/>
    </location>
</feature>
<organism evidence="4 5">
    <name type="scientific">Extremus antarcticus</name>
    <dbReference type="NCBI Taxonomy" id="702011"/>
    <lineage>
        <taxon>Eukaryota</taxon>
        <taxon>Fungi</taxon>
        <taxon>Dikarya</taxon>
        <taxon>Ascomycota</taxon>
        <taxon>Pezizomycotina</taxon>
        <taxon>Dothideomycetes</taxon>
        <taxon>Dothideomycetidae</taxon>
        <taxon>Mycosphaerellales</taxon>
        <taxon>Extremaceae</taxon>
        <taxon>Extremus</taxon>
    </lineage>
</organism>
<evidence type="ECO:0000313" key="5">
    <source>
        <dbReference type="Proteomes" id="UP001271007"/>
    </source>
</evidence>
<dbReference type="InterPro" id="IPR009604">
    <property type="entry name" value="LsmAD_domain"/>
</dbReference>